<proteinExistence type="predicted"/>
<dbReference type="Gene3D" id="3.10.290.10">
    <property type="entry name" value="RNA-binding S4 domain"/>
    <property type="match status" value="1"/>
</dbReference>
<dbReference type="Proteomes" id="UP000006235">
    <property type="component" value="Unassembled WGS sequence"/>
</dbReference>
<evidence type="ECO:0000313" key="4">
    <source>
        <dbReference type="Proteomes" id="UP000006235"/>
    </source>
</evidence>
<dbReference type="Pfam" id="PF01479">
    <property type="entry name" value="S4"/>
    <property type="match status" value="1"/>
</dbReference>
<protein>
    <submittedName>
        <fullName evidence="3">S4 domain protein</fullName>
    </submittedName>
</protein>
<evidence type="ECO:0000256" key="1">
    <source>
        <dbReference type="PROSITE-ProRule" id="PRU00182"/>
    </source>
</evidence>
<dbReference type="SUPFAM" id="SSF55174">
    <property type="entry name" value="Alpha-L RNA-binding motif"/>
    <property type="match status" value="1"/>
</dbReference>
<dbReference type="SMART" id="SM00363">
    <property type="entry name" value="S4"/>
    <property type="match status" value="1"/>
</dbReference>
<comment type="caution">
    <text evidence="3">The sequence shown here is derived from an EMBL/GenBank/DDBJ whole genome shotgun (WGS) entry which is preliminary data.</text>
</comment>
<dbReference type="GO" id="GO:0003723">
    <property type="term" value="F:RNA binding"/>
    <property type="evidence" value="ECO:0007669"/>
    <property type="project" value="UniProtKB-KW"/>
</dbReference>
<dbReference type="AlphaFoldDB" id="F9Q8W0"/>
<evidence type="ECO:0000259" key="2">
    <source>
        <dbReference type="SMART" id="SM00363"/>
    </source>
</evidence>
<accession>F9Q8W0</accession>
<gene>
    <name evidence="3" type="ORF">HMPREF9952_1964</name>
</gene>
<dbReference type="InterPro" id="IPR036986">
    <property type="entry name" value="S4_RNA-bd_sf"/>
</dbReference>
<dbReference type="STRING" id="1035188.HMPREF9952_1964"/>
<dbReference type="PROSITE" id="PS50889">
    <property type="entry name" value="S4"/>
    <property type="match status" value="1"/>
</dbReference>
<reference evidence="3 4" key="1">
    <citation type="submission" date="2011-07" db="EMBL/GenBank/DDBJ databases">
        <authorList>
            <person name="Harkins D.M."/>
            <person name="Madupu R."/>
            <person name="Durkin A.S."/>
            <person name="Torralba M."/>
            <person name="Methe B."/>
            <person name="Sutton G.G."/>
            <person name="Nelson K.E."/>
        </authorList>
    </citation>
    <scope>NUCLEOTIDE SEQUENCE [LARGE SCALE GENOMIC DNA]</scope>
    <source>
        <strain evidence="3 4">HK 85</strain>
    </source>
</reference>
<dbReference type="EMBL" id="AFUV01000010">
    <property type="protein sequence ID" value="EGV06003.1"/>
    <property type="molecule type" value="Genomic_DNA"/>
</dbReference>
<feature type="domain" description="RNA-binding S4" evidence="2">
    <location>
        <begin position="11"/>
        <end position="76"/>
    </location>
</feature>
<name>F9Q8W0_9PAST</name>
<dbReference type="CDD" id="cd00165">
    <property type="entry name" value="S4"/>
    <property type="match status" value="1"/>
</dbReference>
<dbReference type="InterPro" id="IPR002942">
    <property type="entry name" value="S4_RNA-bd"/>
</dbReference>
<evidence type="ECO:0000313" key="3">
    <source>
        <dbReference type="EMBL" id="EGV06003.1"/>
    </source>
</evidence>
<sequence length="126" mass="14514">MNQNSSNEKEVRLDKWLWAARFYKTRSIAKAMIEGGKVHYNGQRAKVSKIVEIGASIKLRQGNDEKEVEVIALSDQRRGAPEAQLLYRETTQSVKNVKNWLGRVKIMRYQCHIPIAGQIRKNAVIY</sequence>
<keyword evidence="1" id="KW-0694">RNA-binding</keyword>
<organism evidence="3 4">
    <name type="scientific">Haemophilus pittmaniae HK 85</name>
    <dbReference type="NCBI Taxonomy" id="1035188"/>
    <lineage>
        <taxon>Bacteria</taxon>
        <taxon>Pseudomonadati</taxon>
        <taxon>Pseudomonadota</taxon>
        <taxon>Gammaproteobacteria</taxon>
        <taxon>Pasteurellales</taxon>
        <taxon>Pasteurellaceae</taxon>
        <taxon>Haemophilus</taxon>
    </lineage>
</organism>